<dbReference type="PANTHER" id="PTHR21237:SF23">
    <property type="entry name" value="GRPE PROTEIN HOMOLOG, MITOCHONDRIAL"/>
    <property type="match status" value="1"/>
</dbReference>
<evidence type="ECO:0000256" key="2">
    <source>
        <dbReference type="ARBA" id="ARBA00023186"/>
    </source>
</evidence>
<dbReference type="AlphaFoldDB" id="A0A0G0JWG9"/>
<evidence type="ECO:0000313" key="8">
    <source>
        <dbReference type="Proteomes" id="UP000034235"/>
    </source>
</evidence>
<dbReference type="GO" id="GO:0042803">
    <property type="term" value="F:protein homodimerization activity"/>
    <property type="evidence" value="ECO:0007669"/>
    <property type="project" value="InterPro"/>
</dbReference>
<evidence type="ECO:0000256" key="6">
    <source>
        <dbReference type="SAM" id="MobiDB-lite"/>
    </source>
</evidence>
<feature type="compositionally biased region" description="Basic and acidic residues" evidence="6">
    <location>
        <begin position="1"/>
        <end position="22"/>
    </location>
</feature>
<dbReference type="InterPro" id="IPR000740">
    <property type="entry name" value="GrpE"/>
</dbReference>
<evidence type="ECO:0000256" key="1">
    <source>
        <dbReference type="ARBA" id="ARBA00009054"/>
    </source>
</evidence>
<feature type="region of interest" description="Disordered" evidence="6">
    <location>
        <begin position="1"/>
        <end position="31"/>
    </location>
</feature>
<dbReference type="Proteomes" id="UP000034235">
    <property type="component" value="Unassembled WGS sequence"/>
</dbReference>
<evidence type="ECO:0000256" key="5">
    <source>
        <dbReference type="RuleBase" id="RU004478"/>
    </source>
</evidence>
<dbReference type="PANTHER" id="PTHR21237">
    <property type="entry name" value="GRPE PROTEIN"/>
    <property type="match status" value="1"/>
</dbReference>
<dbReference type="GO" id="GO:0005737">
    <property type="term" value="C:cytoplasm"/>
    <property type="evidence" value="ECO:0007669"/>
    <property type="project" value="UniProtKB-SubCell"/>
</dbReference>
<keyword evidence="3" id="KW-0963">Cytoplasm</keyword>
<comment type="function">
    <text evidence="3 4">Participates actively in the response to hyperosmotic and heat shock by preventing the aggregation of stress-denatured proteins, in association with DnaK and GrpE. It is the nucleotide exchange factor for DnaK and may function as a thermosensor. Unfolded proteins bind initially to DnaJ; upon interaction with the DnaJ-bound protein, DnaK hydrolyzes its bound ATP, resulting in the formation of a stable complex. GrpE releases ADP from DnaK; ATP binding to DnaK triggers the release of the substrate protein, thus completing the reaction cycle. Several rounds of ATP-dependent interactions between DnaJ, DnaK and GrpE are required for fully efficient folding.</text>
</comment>
<sequence length="179" mass="20187">MDDKKQKSQRDDIVEPKEERQTDSSSGEIQAVRKELEDLRAEFERVESQFKRAVADYHNLEKRVTEGRAELAKWATGQLIEKLLPMLDIFEKATKGATDEERKSGWFKGVEMGVASFKAVLKEEGLEEIKGDGKFDPNLHEAIDLRVGEEGKVLEVIEKGYTLNGKVLKPAKVIVGKKG</sequence>
<dbReference type="GO" id="GO:0051082">
    <property type="term" value="F:unfolded protein binding"/>
    <property type="evidence" value="ECO:0007669"/>
    <property type="project" value="TreeGrafter"/>
</dbReference>
<dbReference type="PROSITE" id="PS01071">
    <property type="entry name" value="GRPE"/>
    <property type="match status" value="1"/>
</dbReference>
<dbReference type="Pfam" id="PF01025">
    <property type="entry name" value="GrpE"/>
    <property type="match status" value="1"/>
</dbReference>
<dbReference type="GO" id="GO:0000774">
    <property type="term" value="F:adenyl-nucleotide exchange factor activity"/>
    <property type="evidence" value="ECO:0007669"/>
    <property type="project" value="InterPro"/>
</dbReference>
<dbReference type="InterPro" id="IPR009012">
    <property type="entry name" value="GrpE_head"/>
</dbReference>
<protein>
    <recommendedName>
        <fullName evidence="3 4">Protein GrpE</fullName>
    </recommendedName>
    <alternativeName>
        <fullName evidence="3">HSP-70 cofactor</fullName>
    </alternativeName>
</protein>
<proteinExistence type="inferred from homology"/>
<dbReference type="InterPro" id="IPR013805">
    <property type="entry name" value="GrpE_CC"/>
</dbReference>
<reference evidence="7 8" key="1">
    <citation type="journal article" date="2015" name="Nature">
        <title>rRNA introns, odd ribosomes, and small enigmatic genomes across a large radiation of phyla.</title>
        <authorList>
            <person name="Brown C.T."/>
            <person name="Hug L.A."/>
            <person name="Thomas B.C."/>
            <person name="Sharon I."/>
            <person name="Castelle C.J."/>
            <person name="Singh A."/>
            <person name="Wilkins M.J."/>
            <person name="Williams K.H."/>
            <person name="Banfield J.F."/>
        </authorList>
    </citation>
    <scope>NUCLEOTIDE SEQUENCE [LARGE SCALE GENOMIC DNA]</scope>
</reference>
<gene>
    <name evidence="3" type="primary">grpE</name>
    <name evidence="7" type="ORF">US86_C0001G0412</name>
</gene>
<dbReference type="Gene3D" id="3.90.20.20">
    <property type="match status" value="1"/>
</dbReference>
<keyword evidence="3 4" id="KW-0346">Stress response</keyword>
<dbReference type="Gene3D" id="2.30.22.10">
    <property type="entry name" value="Head domain of nucleotide exchange factor GrpE"/>
    <property type="match status" value="1"/>
</dbReference>
<organism evidence="7 8">
    <name type="scientific">Candidatus Daviesbacteria bacterium GW2011_GWA2_38_24</name>
    <dbReference type="NCBI Taxonomy" id="1618422"/>
    <lineage>
        <taxon>Bacteria</taxon>
        <taxon>Candidatus Daviesiibacteriota</taxon>
    </lineage>
</organism>
<dbReference type="SUPFAM" id="SSF58014">
    <property type="entry name" value="Coiled-coil domain of nucleotide exchange factor GrpE"/>
    <property type="match status" value="1"/>
</dbReference>
<evidence type="ECO:0000256" key="4">
    <source>
        <dbReference type="RuleBase" id="RU000639"/>
    </source>
</evidence>
<dbReference type="HAMAP" id="MF_01151">
    <property type="entry name" value="GrpE"/>
    <property type="match status" value="1"/>
</dbReference>
<dbReference type="PRINTS" id="PR00773">
    <property type="entry name" value="GRPEPROTEIN"/>
</dbReference>
<dbReference type="EMBL" id="LBUP01000001">
    <property type="protein sequence ID" value="KKQ67485.1"/>
    <property type="molecule type" value="Genomic_DNA"/>
</dbReference>
<name>A0A0G0JWG9_9BACT</name>
<evidence type="ECO:0000256" key="3">
    <source>
        <dbReference type="HAMAP-Rule" id="MF_01151"/>
    </source>
</evidence>
<dbReference type="GO" id="GO:0006457">
    <property type="term" value="P:protein folding"/>
    <property type="evidence" value="ECO:0007669"/>
    <property type="project" value="InterPro"/>
</dbReference>
<dbReference type="GO" id="GO:0051087">
    <property type="term" value="F:protein-folding chaperone binding"/>
    <property type="evidence" value="ECO:0007669"/>
    <property type="project" value="InterPro"/>
</dbReference>
<comment type="subunit">
    <text evidence="3">Homodimer.</text>
</comment>
<comment type="similarity">
    <text evidence="1 3 5">Belongs to the GrpE family.</text>
</comment>
<comment type="subcellular location">
    <subcellularLocation>
        <location evidence="3">Cytoplasm</location>
    </subcellularLocation>
</comment>
<comment type="caution">
    <text evidence="7">The sequence shown here is derived from an EMBL/GenBank/DDBJ whole genome shotgun (WGS) entry which is preliminary data.</text>
</comment>
<accession>A0A0G0JWG9</accession>
<evidence type="ECO:0000313" key="7">
    <source>
        <dbReference type="EMBL" id="KKQ67485.1"/>
    </source>
</evidence>
<keyword evidence="2 3" id="KW-0143">Chaperone</keyword>
<dbReference type="SUPFAM" id="SSF51064">
    <property type="entry name" value="Head domain of nucleotide exchange factor GrpE"/>
    <property type="match status" value="1"/>
</dbReference>
<dbReference type="CDD" id="cd00446">
    <property type="entry name" value="GrpE"/>
    <property type="match status" value="1"/>
</dbReference>